<sequence length="236" mass="27653">MKEFHPHLVKSLRSWASITFGPHSGKTKRMKHSLSFRNRSFHVKISVQFKMFTVHCVSNREREKHYGEDIVNAELNLAVKRKTMRKSRGKKKKERGIASLITKNNFGTEKLMKAQSSVEENLVVKRKTMRKRRNLAVKHKTMRKRRGKKKKKRGIASHVTKNNFGTEKLMKAQSSEEQSKRKEMGDDVEDDVAVKRKTMRKRRGKKKKERGIPSLVTQKQFRHRKVDGSSEERATE</sequence>
<protein>
    <submittedName>
        <fullName evidence="2">Uncharacterized protein</fullName>
    </submittedName>
</protein>
<name>A0AAV4PTR6_CAEEX</name>
<proteinExistence type="predicted"/>
<organism evidence="2 3">
    <name type="scientific">Caerostris extrusa</name>
    <name type="common">Bark spider</name>
    <name type="synonym">Caerostris bankana</name>
    <dbReference type="NCBI Taxonomy" id="172846"/>
    <lineage>
        <taxon>Eukaryota</taxon>
        <taxon>Metazoa</taxon>
        <taxon>Ecdysozoa</taxon>
        <taxon>Arthropoda</taxon>
        <taxon>Chelicerata</taxon>
        <taxon>Arachnida</taxon>
        <taxon>Araneae</taxon>
        <taxon>Araneomorphae</taxon>
        <taxon>Entelegynae</taxon>
        <taxon>Araneoidea</taxon>
        <taxon>Araneidae</taxon>
        <taxon>Caerostris</taxon>
    </lineage>
</organism>
<evidence type="ECO:0000256" key="1">
    <source>
        <dbReference type="SAM" id="MobiDB-lite"/>
    </source>
</evidence>
<feature type="compositionally biased region" description="Basic and acidic residues" evidence="1">
    <location>
        <begin position="226"/>
        <end position="236"/>
    </location>
</feature>
<feature type="compositionally biased region" description="Basic residues" evidence="1">
    <location>
        <begin position="195"/>
        <end position="209"/>
    </location>
</feature>
<evidence type="ECO:0000313" key="2">
    <source>
        <dbReference type="EMBL" id="GIX99236.1"/>
    </source>
</evidence>
<dbReference type="EMBL" id="BPLR01005019">
    <property type="protein sequence ID" value="GIX99236.1"/>
    <property type="molecule type" value="Genomic_DNA"/>
</dbReference>
<evidence type="ECO:0000313" key="3">
    <source>
        <dbReference type="Proteomes" id="UP001054945"/>
    </source>
</evidence>
<feature type="region of interest" description="Disordered" evidence="1">
    <location>
        <begin position="136"/>
        <end position="236"/>
    </location>
</feature>
<comment type="caution">
    <text evidence="2">The sequence shown here is derived from an EMBL/GenBank/DDBJ whole genome shotgun (WGS) entry which is preliminary data.</text>
</comment>
<reference evidence="2 3" key="1">
    <citation type="submission" date="2021-06" db="EMBL/GenBank/DDBJ databases">
        <title>Caerostris extrusa draft genome.</title>
        <authorList>
            <person name="Kono N."/>
            <person name="Arakawa K."/>
        </authorList>
    </citation>
    <scope>NUCLEOTIDE SEQUENCE [LARGE SCALE GENOMIC DNA]</scope>
</reference>
<accession>A0AAV4PTR6</accession>
<dbReference type="AlphaFoldDB" id="A0AAV4PTR6"/>
<gene>
    <name evidence="2" type="ORF">CEXT_711261</name>
</gene>
<keyword evidence="3" id="KW-1185">Reference proteome</keyword>
<feature type="compositionally biased region" description="Basic residues" evidence="1">
    <location>
        <begin position="136"/>
        <end position="155"/>
    </location>
</feature>
<dbReference type="Proteomes" id="UP001054945">
    <property type="component" value="Unassembled WGS sequence"/>
</dbReference>